<dbReference type="EMBL" id="GBHO01020436">
    <property type="protein sequence ID" value="JAG23168.1"/>
    <property type="molecule type" value="Transcribed_RNA"/>
</dbReference>
<gene>
    <name evidence="1" type="primary">alp16</name>
    <name evidence="1" type="ORF">CM83_102887</name>
</gene>
<dbReference type="AlphaFoldDB" id="A0A0A9XWD0"/>
<protein>
    <submittedName>
        <fullName evidence="1">Spindle pole body component alp16</fullName>
    </submittedName>
</protein>
<proteinExistence type="predicted"/>
<reference evidence="1" key="2">
    <citation type="submission" date="2014-07" db="EMBL/GenBank/DDBJ databases">
        <authorList>
            <person name="Hull J."/>
        </authorList>
    </citation>
    <scope>NUCLEOTIDE SEQUENCE</scope>
</reference>
<feature type="non-terminal residue" evidence="1">
    <location>
        <position position="1"/>
    </location>
</feature>
<reference evidence="1" key="1">
    <citation type="journal article" date="2014" name="PLoS ONE">
        <title>Transcriptome-Based Identification of ABC Transporters in the Western Tarnished Plant Bug Lygus hesperus.</title>
        <authorList>
            <person name="Hull J.J."/>
            <person name="Chaney K."/>
            <person name="Geib S.M."/>
            <person name="Fabrick J.A."/>
            <person name="Brent C.S."/>
            <person name="Walsh D."/>
            <person name="Lavine L.C."/>
        </authorList>
    </citation>
    <scope>NUCLEOTIDE SEQUENCE</scope>
</reference>
<evidence type="ECO:0000313" key="1">
    <source>
        <dbReference type="EMBL" id="JAG23168.1"/>
    </source>
</evidence>
<name>A0A0A9XWD0_LYGHE</name>
<organism evidence="1">
    <name type="scientific">Lygus hesperus</name>
    <name type="common">Western plant bug</name>
    <dbReference type="NCBI Taxonomy" id="30085"/>
    <lineage>
        <taxon>Eukaryota</taxon>
        <taxon>Metazoa</taxon>
        <taxon>Ecdysozoa</taxon>
        <taxon>Arthropoda</taxon>
        <taxon>Hexapoda</taxon>
        <taxon>Insecta</taxon>
        <taxon>Pterygota</taxon>
        <taxon>Neoptera</taxon>
        <taxon>Paraneoptera</taxon>
        <taxon>Hemiptera</taxon>
        <taxon>Heteroptera</taxon>
        <taxon>Panheteroptera</taxon>
        <taxon>Cimicomorpha</taxon>
        <taxon>Miridae</taxon>
        <taxon>Mirini</taxon>
        <taxon>Lygus</taxon>
    </lineage>
</organism>
<sequence>EKCSNRGDWTRSIIPLPTALPWYRGVDEEAKFFTTINRTILGHGNTPFFQRLMEKIDSPYCTHCGNNQEVADLGHILDRCTKSATKRAQLFNCNGIHHTSILSLLTNNINLQTLKRIYSFVQECGLSF</sequence>
<accession>A0A0A9XWD0</accession>